<organism evidence="2 3">
    <name type="scientific">Mycena chlorophos</name>
    <name type="common">Agaric fungus</name>
    <name type="synonym">Agaricus chlorophos</name>
    <dbReference type="NCBI Taxonomy" id="658473"/>
    <lineage>
        <taxon>Eukaryota</taxon>
        <taxon>Fungi</taxon>
        <taxon>Dikarya</taxon>
        <taxon>Basidiomycota</taxon>
        <taxon>Agaricomycotina</taxon>
        <taxon>Agaricomycetes</taxon>
        <taxon>Agaricomycetidae</taxon>
        <taxon>Agaricales</taxon>
        <taxon>Marasmiineae</taxon>
        <taxon>Mycenaceae</taxon>
        <taxon>Mycena</taxon>
    </lineage>
</organism>
<keyword evidence="3" id="KW-1185">Reference proteome</keyword>
<protein>
    <submittedName>
        <fullName evidence="2">Uncharacterized protein</fullName>
    </submittedName>
</protein>
<reference evidence="2" key="1">
    <citation type="submission" date="2014-09" db="EMBL/GenBank/DDBJ databases">
        <title>Genome sequence of the luminous mushroom Mycena chlorophos for searching fungal bioluminescence genes.</title>
        <authorList>
            <person name="Tanaka Y."/>
            <person name="Kasuga D."/>
            <person name="Oba Y."/>
            <person name="Hase S."/>
            <person name="Sato K."/>
            <person name="Oba Y."/>
            <person name="Sakakibara Y."/>
        </authorList>
    </citation>
    <scope>NUCLEOTIDE SEQUENCE</scope>
</reference>
<dbReference type="Proteomes" id="UP000815677">
    <property type="component" value="Unassembled WGS sequence"/>
</dbReference>
<sequence>MTCSYAAAWARDGRRRSIAEAAGRPAAVAKTEERRDACTDMRTESSTGVVSRYDATELRLGPTQCGTGLGAPRVVTGLNWPRSLPEKNAAQNTLLVLLGLEHGSCANTTDRFPPYGEVSVEPR</sequence>
<feature type="compositionally biased region" description="Basic and acidic residues" evidence="1">
    <location>
        <begin position="30"/>
        <end position="43"/>
    </location>
</feature>
<feature type="region of interest" description="Disordered" evidence="1">
    <location>
        <begin position="20"/>
        <end position="46"/>
    </location>
</feature>
<evidence type="ECO:0000313" key="2">
    <source>
        <dbReference type="EMBL" id="GAT50179.1"/>
    </source>
</evidence>
<gene>
    <name evidence="2" type="ORF">MCHLO_07449</name>
</gene>
<dbReference type="EMBL" id="DF846339">
    <property type="protein sequence ID" value="GAT50179.1"/>
    <property type="molecule type" value="Genomic_DNA"/>
</dbReference>
<accession>A0ABQ0LGC2</accession>
<evidence type="ECO:0000313" key="3">
    <source>
        <dbReference type="Proteomes" id="UP000815677"/>
    </source>
</evidence>
<proteinExistence type="predicted"/>
<evidence type="ECO:0000256" key="1">
    <source>
        <dbReference type="SAM" id="MobiDB-lite"/>
    </source>
</evidence>
<name>A0ABQ0LGC2_MYCCL</name>